<evidence type="ECO:0000313" key="1">
    <source>
        <dbReference type="EMBL" id="MFI1962665.1"/>
    </source>
</evidence>
<dbReference type="RefSeq" id="WP_055470279.1">
    <property type="nucleotide sequence ID" value="NZ_JBIRWE010000001.1"/>
</dbReference>
<organism evidence="1 2">
    <name type="scientific">Streptomyces pathocidini</name>
    <dbReference type="NCBI Taxonomy" id="1650571"/>
    <lineage>
        <taxon>Bacteria</taxon>
        <taxon>Bacillati</taxon>
        <taxon>Actinomycetota</taxon>
        <taxon>Actinomycetes</taxon>
        <taxon>Kitasatosporales</taxon>
        <taxon>Streptomycetaceae</taxon>
        <taxon>Streptomyces</taxon>
    </lineage>
</organism>
<reference evidence="1 2" key="1">
    <citation type="submission" date="2024-10" db="EMBL/GenBank/DDBJ databases">
        <title>The Natural Products Discovery Center: Release of the First 8490 Sequenced Strains for Exploring Actinobacteria Biosynthetic Diversity.</title>
        <authorList>
            <person name="Kalkreuter E."/>
            <person name="Kautsar S.A."/>
            <person name="Yang D."/>
            <person name="Bader C.D."/>
            <person name="Teijaro C.N."/>
            <person name="Fluegel L."/>
            <person name="Davis C.M."/>
            <person name="Simpson J.R."/>
            <person name="Lauterbach L."/>
            <person name="Steele A.D."/>
            <person name="Gui C."/>
            <person name="Meng S."/>
            <person name="Li G."/>
            <person name="Viehrig K."/>
            <person name="Ye F."/>
            <person name="Su P."/>
            <person name="Kiefer A.F."/>
            <person name="Nichols A."/>
            <person name="Cepeda A.J."/>
            <person name="Yan W."/>
            <person name="Fan B."/>
            <person name="Jiang Y."/>
            <person name="Adhikari A."/>
            <person name="Zheng C.-J."/>
            <person name="Schuster L."/>
            <person name="Cowan T.M."/>
            <person name="Smanski M.J."/>
            <person name="Chevrette M.G."/>
            <person name="De Carvalho L.P.S."/>
            <person name="Shen B."/>
        </authorList>
    </citation>
    <scope>NUCLEOTIDE SEQUENCE [LARGE SCALE GENOMIC DNA]</scope>
    <source>
        <strain evidence="1 2">NPDC020327</strain>
    </source>
</reference>
<dbReference type="EMBL" id="JBIRWE010000001">
    <property type="protein sequence ID" value="MFI1962665.1"/>
    <property type="molecule type" value="Genomic_DNA"/>
</dbReference>
<dbReference type="Proteomes" id="UP001611548">
    <property type="component" value="Unassembled WGS sequence"/>
</dbReference>
<name>A0ABW7UJ44_9ACTN</name>
<gene>
    <name evidence="1" type="ORF">ACH429_00725</name>
</gene>
<comment type="caution">
    <text evidence="1">The sequence shown here is derived from an EMBL/GenBank/DDBJ whole genome shotgun (WGS) entry which is preliminary data.</text>
</comment>
<proteinExistence type="predicted"/>
<keyword evidence="2" id="KW-1185">Reference proteome</keyword>
<evidence type="ECO:0008006" key="3">
    <source>
        <dbReference type="Google" id="ProtNLM"/>
    </source>
</evidence>
<protein>
    <recommendedName>
        <fullName evidence="3">Transglutaminase-like domain-containing protein</fullName>
    </recommendedName>
</protein>
<accession>A0ABW7UJ44</accession>
<evidence type="ECO:0000313" key="2">
    <source>
        <dbReference type="Proteomes" id="UP001611548"/>
    </source>
</evidence>
<sequence>MRTPQRTEIESAVERVRRVPSKHREYVHDVATARRTHGIPEDLLKELLDVGLPHGRANGTIAMDGLDLANVSFMLGLPSARAMALRGWATALRAARSEQAALYTLTLAPHCLDPGCEKACEFSIAPEVAGHFGTDGEIDAVTGCVVHRRAAGGSVLLPDEMRALTAQLASVEFHLLPPALQNDVGFLRSARLADCPLAAEFLFREAGRRGFAARKSFGIFMAVPYSIPHMWIDLLVDGEWLPVDPLLLAMLASRGIIDAADWLPFRTLGGVAWRLHGEDVPLVLHGGQKTTYSLPTMKQEV</sequence>